<dbReference type="AlphaFoldDB" id="A0A4P9Z3N9"/>
<evidence type="ECO:0000313" key="1">
    <source>
        <dbReference type="EMBL" id="RKP26642.1"/>
    </source>
</evidence>
<sequence>VIGDNIHRIESLGSLNERNMDKVCQIICKHRQLYPATLKLFLHQSRTAIHLYDCTKLDEDALKSIAHICPQIDTLSLWYCGRLSPETTLLYAERLTRLRSITLHGPFLVTDDVFATLVEALAGQLREFAVNHTNRLGGKTIAAIAEKCHHLEMLQLSGCTAVHDADIRRLADAVAHRGIATLDLSGTVGQATDDTMIAVLRALGPSLRKLNLSGGVLFTDRLLVEGMAPYCAGLCELSLADCSGFTDDGMRAMFERWSSGGEGQAGLELLDLAHCAQLTPTSLVPAIRYSGERLATLNVNGLYQVDDTVLEALAECCPQLAWLDLSWCRAVTDAHLEQLYACCPALLLVKIWGCNRITEYLIPPLKHARLVGRECDTI</sequence>
<gene>
    <name evidence="1" type="ORF">SYNPS1DRAFT_13919</name>
</gene>
<dbReference type="PANTHER" id="PTHR13318">
    <property type="entry name" value="PARTNER OF PAIRED, ISOFORM B-RELATED"/>
    <property type="match status" value="1"/>
</dbReference>
<feature type="non-terminal residue" evidence="1">
    <location>
        <position position="1"/>
    </location>
</feature>
<dbReference type="GO" id="GO:0019005">
    <property type="term" value="C:SCF ubiquitin ligase complex"/>
    <property type="evidence" value="ECO:0007669"/>
    <property type="project" value="TreeGrafter"/>
</dbReference>
<evidence type="ECO:0000313" key="2">
    <source>
        <dbReference type="Proteomes" id="UP000278143"/>
    </source>
</evidence>
<protein>
    <recommendedName>
        <fullName evidence="3">RNI-like protein</fullName>
    </recommendedName>
</protein>
<dbReference type="SMART" id="SM00367">
    <property type="entry name" value="LRR_CC"/>
    <property type="match status" value="7"/>
</dbReference>
<dbReference type="EMBL" id="KZ989370">
    <property type="protein sequence ID" value="RKP26642.1"/>
    <property type="molecule type" value="Genomic_DNA"/>
</dbReference>
<dbReference type="Gene3D" id="3.80.10.10">
    <property type="entry name" value="Ribonuclease Inhibitor"/>
    <property type="match status" value="2"/>
</dbReference>
<keyword evidence="2" id="KW-1185">Reference proteome</keyword>
<dbReference type="SUPFAM" id="SSF52047">
    <property type="entry name" value="RNI-like"/>
    <property type="match status" value="1"/>
</dbReference>
<dbReference type="PANTHER" id="PTHR13318:SF95">
    <property type="entry name" value="F-BOX PROTEIN YLR352W"/>
    <property type="match status" value="1"/>
</dbReference>
<dbReference type="OrthoDB" id="421226at2759"/>
<dbReference type="InterPro" id="IPR006553">
    <property type="entry name" value="Leu-rich_rpt_Cys-con_subtyp"/>
</dbReference>
<evidence type="ECO:0008006" key="3">
    <source>
        <dbReference type="Google" id="ProtNLM"/>
    </source>
</evidence>
<dbReference type="InterPro" id="IPR032675">
    <property type="entry name" value="LRR_dom_sf"/>
</dbReference>
<accession>A0A4P9Z3N9</accession>
<dbReference type="GO" id="GO:0031146">
    <property type="term" value="P:SCF-dependent proteasomal ubiquitin-dependent protein catabolic process"/>
    <property type="evidence" value="ECO:0007669"/>
    <property type="project" value="TreeGrafter"/>
</dbReference>
<name>A0A4P9Z3N9_9FUNG</name>
<proteinExistence type="predicted"/>
<organism evidence="1 2">
    <name type="scientific">Syncephalis pseudoplumigaleata</name>
    <dbReference type="NCBI Taxonomy" id="1712513"/>
    <lineage>
        <taxon>Eukaryota</taxon>
        <taxon>Fungi</taxon>
        <taxon>Fungi incertae sedis</taxon>
        <taxon>Zoopagomycota</taxon>
        <taxon>Zoopagomycotina</taxon>
        <taxon>Zoopagomycetes</taxon>
        <taxon>Zoopagales</taxon>
        <taxon>Piptocephalidaceae</taxon>
        <taxon>Syncephalis</taxon>
    </lineage>
</organism>
<dbReference type="Proteomes" id="UP000278143">
    <property type="component" value="Unassembled WGS sequence"/>
</dbReference>
<reference evidence="2" key="1">
    <citation type="journal article" date="2018" name="Nat. Microbiol.">
        <title>Leveraging single-cell genomics to expand the fungal tree of life.</title>
        <authorList>
            <person name="Ahrendt S.R."/>
            <person name="Quandt C.A."/>
            <person name="Ciobanu D."/>
            <person name="Clum A."/>
            <person name="Salamov A."/>
            <person name="Andreopoulos B."/>
            <person name="Cheng J.F."/>
            <person name="Woyke T."/>
            <person name="Pelin A."/>
            <person name="Henrissat B."/>
            <person name="Reynolds N.K."/>
            <person name="Benny G.L."/>
            <person name="Smith M.E."/>
            <person name="James T.Y."/>
            <person name="Grigoriev I.V."/>
        </authorList>
    </citation>
    <scope>NUCLEOTIDE SEQUENCE [LARGE SCALE GENOMIC DNA]</scope>
    <source>
        <strain evidence="2">Benny S71-1</strain>
    </source>
</reference>